<proteinExistence type="predicted"/>
<evidence type="ECO:0000256" key="5">
    <source>
        <dbReference type="PROSITE-ProRule" id="PRU00335"/>
    </source>
</evidence>
<feature type="DNA-binding region" description="H-T-H motif" evidence="5">
    <location>
        <begin position="41"/>
        <end position="60"/>
    </location>
</feature>
<dbReference type="PANTHER" id="PTHR30055:SF175">
    <property type="entry name" value="HTH-TYPE TRANSCRIPTIONAL REPRESSOR KSTR2"/>
    <property type="match status" value="1"/>
</dbReference>
<keyword evidence="2" id="KW-0805">Transcription regulation</keyword>
<evidence type="ECO:0000256" key="2">
    <source>
        <dbReference type="ARBA" id="ARBA00023015"/>
    </source>
</evidence>
<comment type="caution">
    <text evidence="7">The sequence shown here is derived from an EMBL/GenBank/DDBJ whole genome shotgun (WGS) entry which is preliminary data.</text>
</comment>
<keyword evidence="4" id="KW-0804">Transcription</keyword>
<evidence type="ECO:0000313" key="7">
    <source>
        <dbReference type="EMBL" id="MFC3613436.1"/>
    </source>
</evidence>
<evidence type="ECO:0000259" key="6">
    <source>
        <dbReference type="PROSITE" id="PS50977"/>
    </source>
</evidence>
<organism evidence="7 8">
    <name type="scientific">Lutimaribacter marinistellae</name>
    <dbReference type="NCBI Taxonomy" id="1820329"/>
    <lineage>
        <taxon>Bacteria</taxon>
        <taxon>Pseudomonadati</taxon>
        <taxon>Pseudomonadota</taxon>
        <taxon>Alphaproteobacteria</taxon>
        <taxon>Rhodobacterales</taxon>
        <taxon>Roseobacteraceae</taxon>
        <taxon>Lutimaribacter</taxon>
    </lineage>
</organism>
<dbReference type="InterPro" id="IPR001647">
    <property type="entry name" value="HTH_TetR"/>
</dbReference>
<keyword evidence="1" id="KW-0678">Repressor</keyword>
<dbReference type="Pfam" id="PF00440">
    <property type="entry name" value="TetR_N"/>
    <property type="match status" value="1"/>
</dbReference>
<dbReference type="Proteomes" id="UP001595629">
    <property type="component" value="Unassembled WGS sequence"/>
</dbReference>
<dbReference type="SUPFAM" id="SSF46689">
    <property type="entry name" value="Homeodomain-like"/>
    <property type="match status" value="1"/>
</dbReference>
<dbReference type="SUPFAM" id="SSF48498">
    <property type="entry name" value="Tetracyclin repressor-like, C-terminal domain"/>
    <property type="match status" value="1"/>
</dbReference>
<dbReference type="RefSeq" id="WP_386734604.1">
    <property type="nucleotide sequence ID" value="NZ_JBHRXI010000004.1"/>
</dbReference>
<dbReference type="EMBL" id="JBHRXI010000004">
    <property type="protein sequence ID" value="MFC3613436.1"/>
    <property type="molecule type" value="Genomic_DNA"/>
</dbReference>
<dbReference type="Gene3D" id="1.10.357.10">
    <property type="entry name" value="Tetracycline Repressor, domain 2"/>
    <property type="match status" value="1"/>
</dbReference>
<feature type="domain" description="HTH tetR-type" evidence="6">
    <location>
        <begin position="18"/>
        <end position="78"/>
    </location>
</feature>
<accession>A0ABV7TEL8</accession>
<keyword evidence="3 5" id="KW-0238">DNA-binding</keyword>
<evidence type="ECO:0000256" key="3">
    <source>
        <dbReference type="ARBA" id="ARBA00023125"/>
    </source>
</evidence>
<dbReference type="InterPro" id="IPR036271">
    <property type="entry name" value="Tet_transcr_reg_TetR-rel_C_sf"/>
</dbReference>
<gene>
    <name evidence="7" type="ORF">ACFORG_06660</name>
</gene>
<dbReference type="Gene3D" id="1.10.10.60">
    <property type="entry name" value="Homeodomain-like"/>
    <property type="match status" value="1"/>
</dbReference>
<name>A0ABV7TEL8_9RHOB</name>
<evidence type="ECO:0000256" key="1">
    <source>
        <dbReference type="ARBA" id="ARBA00022491"/>
    </source>
</evidence>
<reference evidence="8" key="1">
    <citation type="journal article" date="2019" name="Int. J. Syst. Evol. Microbiol.">
        <title>The Global Catalogue of Microorganisms (GCM) 10K type strain sequencing project: providing services to taxonomists for standard genome sequencing and annotation.</title>
        <authorList>
            <consortium name="The Broad Institute Genomics Platform"/>
            <consortium name="The Broad Institute Genome Sequencing Center for Infectious Disease"/>
            <person name="Wu L."/>
            <person name="Ma J."/>
        </authorList>
    </citation>
    <scope>NUCLEOTIDE SEQUENCE [LARGE SCALE GENOMIC DNA]</scope>
    <source>
        <strain evidence="8">KCTC 42911</strain>
    </source>
</reference>
<sequence>MAKPKAASPDDQAGTKRENRREELLRKAADLIAQKGFEGTSMRDIASAVNMLPGSLYYHFKSKEEMLLEIHQRVVDGMFERVETAIAAGHTPWEQLENASVAHFEGLIESRNLVNIISPNFPEERGALNEQIKAHRSRYEDIFRGLFDRLDLAPGVSKNVLRLQLLGALNFAPFWFREGGGLSAADVARQFTSNLRHSCEAGEGR</sequence>
<evidence type="ECO:0000313" key="8">
    <source>
        <dbReference type="Proteomes" id="UP001595629"/>
    </source>
</evidence>
<dbReference type="Pfam" id="PF17932">
    <property type="entry name" value="TetR_C_24"/>
    <property type="match status" value="1"/>
</dbReference>
<dbReference type="InterPro" id="IPR041490">
    <property type="entry name" value="KstR2_TetR_C"/>
</dbReference>
<protein>
    <submittedName>
        <fullName evidence="7">TetR/AcrR family transcriptional regulator</fullName>
    </submittedName>
</protein>
<keyword evidence="8" id="KW-1185">Reference proteome</keyword>
<evidence type="ECO:0000256" key="4">
    <source>
        <dbReference type="ARBA" id="ARBA00023163"/>
    </source>
</evidence>
<dbReference type="PROSITE" id="PS50977">
    <property type="entry name" value="HTH_TETR_2"/>
    <property type="match status" value="1"/>
</dbReference>
<dbReference type="PANTHER" id="PTHR30055">
    <property type="entry name" value="HTH-TYPE TRANSCRIPTIONAL REGULATOR RUTR"/>
    <property type="match status" value="1"/>
</dbReference>
<dbReference type="InterPro" id="IPR009057">
    <property type="entry name" value="Homeodomain-like_sf"/>
</dbReference>
<dbReference type="PRINTS" id="PR00455">
    <property type="entry name" value="HTHTETR"/>
</dbReference>
<dbReference type="InterPro" id="IPR050109">
    <property type="entry name" value="HTH-type_TetR-like_transc_reg"/>
</dbReference>